<evidence type="ECO:0000313" key="4">
    <source>
        <dbReference type="Proteomes" id="UP000515804"/>
    </source>
</evidence>
<keyword evidence="1" id="KW-0812">Transmembrane</keyword>
<dbReference type="InterPro" id="IPR052901">
    <property type="entry name" value="Bact_TGase-like"/>
</dbReference>
<dbReference type="SMART" id="SM00460">
    <property type="entry name" value="TGc"/>
    <property type="match status" value="1"/>
</dbReference>
<dbReference type="InterPro" id="IPR002931">
    <property type="entry name" value="Transglutaminase-like"/>
</dbReference>
<feature type="transmembrane region" description="Helical" evidence="1">
    <location>
        <begin position="59"/>
        <end position="81"/>
    </location>
</feature>
<protein>
    <submittedName>
        <fullName evidence="3">DUF3488 domain-containing transglutaminase family protein</fullName>
    </submittedName>
</protein>
<evidence type="ECO:0000259" key="2">
    <source>
        <dbReference type="SMART" id="SM00460"/>
    </source>
</evidence>
<dbReference type="Pfam" id="PF01841">
    <property type="entry name" value="Transglut_core"/>
    <property type="match status" value="1"/>
</dbReference>
<evidence type="ECO:0000313" key="3">
    <source>
        <dbReference type="EMBL" id="QNN69156.1"/>
    </source>
</evidence>
<proteinExistence type="predicted"/>
<dbReference type="PANTHER" id="PTHR42736">
    <property type="entry name" value="PROTEIN-GLUTAMINE GAMMA-GLUTAMYLTRANSFERASE"/>
    <property type="match status" value="1"/>
</dbReference>
<evidence type="ECO:0000256" key="1">
    <source>
        <dbReference type="SAM" id="Phobius"/>
    </source>
</evidence>
<accession>A0A7G9SMT1</accession>
<organism evidence="3 4">
    <name type="scientific">Thermomonas carbonis</name>
    <dbReference type="NCBI Taxonomy" id="1463158"/>
    <lineage>
        <taxon>Bacteria</taxon>
        <taxon>Pseudomonadati</taxon>
        <taxon>Pseudomonadota</taxon>
        <taxon>Gammaproteobacteria</taxon>
        <taxon>Lysobacterales</taxon>
        <taxon>Lysobacteraceae</taxon>
        <taxon>Thermomonas</taxon>
    </lineage>
</organism>
<gene>
    <name evidence="3" type="ORF">H9L16_10655</name>
</gene>
<feature type="domain" description="Transglutaminase-like" evidence="2">
    <location>
        <begin position="410"/>
        <end position="481"/>
    </location>
</feature>
<dbReference type="SUPFAM" id="SSF54001">
    <property type="entry name" value="Cysteine proteinases"/>
    <property type="match status" value="1"/>
</dbReference>
<dbReference type="EMBL" id="CP060719">
    <property type="protein sequence ID" value="QNN69156.1"/>
    <property type="molecule type" value="Genomic_DNA"/>
</dbReference>
<name>A0A7G9SMT1_9GAMM</name>
<dbReference type="Proteomes" id="UP000515804">
    <property type="component" value="Chromosome"/>
</dbReference>
<dbReference type="KEGG" id="tcn:H9L16_10655"/>
<reference evidence="3 4" key="1">
    <citation type="submission" date="2020-08" db="EMBL/GenBank/DDBJ databases">
        <title>Genome sequence of Thermomonas carbonis KCTC 42013T.</title>
        <authorList>
            <person name="Hyun D.-W."/>
            <person name="Bae J.-W."/>
        </authorList>
    </citation>
    <scope>NUCLEOTIDE SEQUENCE [LARGE SCALE GENOMIC DNA]</scope>
    <source>
        <strain evidence="3 4">KCTC 42013</strain>
    </source>
</reference>
<dbReference type="Gene3D" id="3.10.620.30">
    <property type="match status" value="1"/>
</dbReference>
<dbReference type="RefSeq" id="WP_187551679.1">
    <property type="nucleotide sequence ID" value="NZ_BMZL01000002.1"/>
</dbReference>
<dbReference type="InterPro" id="IPR038765">
    <property type="entry name" value="Papain-like_cys_pep_sf"/>
</dbReference>
<keyword evidence="4" id="KW-1185">Reference proteome</keyword>
<dbReference type="PANTHER" id="PTHR42736:SF1">
    <property type="entry name" value="PROTEIN-GLUTAMINE GAMMA-GLUTAMYLTRANSFERASE"/>
    <property type="match status" value="1"/>
</dbReference>
<feature type="transmembrane region" description="Helical" evidence="1">
    <location>
        <begin position="549"/>
        <end position="569"/>
    </location>
</feature>
<dbReference type="Pfam" id="PF11992">
    <property type="entry name" value="TgpA_N"/>
    <property type="match status" value="1"/>
</dbReference>
<sequence>MAERTPSPPMQRAARRHVLLATASCLLPLLLQLPPELGWGFGIAAVLVAAASWRRPLHAVFRILLGIGVLLAVVAVAPGIGRDTACALLAGMLALKPSETMTLRDGRSLVGFALFAPFATFLLDQGPLSLVLALAAVLLALLALQCLARDEAQVHEADGPRWWSGSTGVLRLLALGLPLALAAFWLFPRLPSPLWGLPERALAKPGLSDNMTPGGFLDLMNDDSPAARVQFLGAEPRPQDMYWRGPVLWEFDGRSWTQAHWLQPAPAAPMRPAGPGWDYQLDLEPTETRQMIVLDLPTAVPANAHVSIDFSTWSDVPLNNVSRWRMRSAPPAAAEPDLHPMLRDRALRLPRDFNPRTLALGRQWRREAGGDATGVADARIAERALAWITREFAYTLDVPLAGRNEVDDFLFDRKQGYCEHFSSAFVVLMRAAGVPARVVTGFAGGYRNPVGGYWLVLNSDAHAWAEIWLPRRGWVRVDPTAAVAPERVYDTLADRQPGRIGAFDGLVPMFNAGDWLRRGWNDFVLGFNAQRQQDLLKPFGLGKLQGQHLILLFALLAGLALAWMAWLIARGERERDPLLRAWHRLDAHYRRLGRGRAQHEPAQAWADRVAADQPRAGEHLGSLSRRFSDARYAASTEARERLLRDLDRHRP</sequence>
<keyword evidence="1" id="KW-0472">Membrane</keyword>
<feature type="transmembrane region" description="Helical" evidence="1">
    <location>
        <begin position="169"/>
        <end position="187"/>
    </location>
</feature>
<dbReference type="AlphaFoldDB" id="A0A7G9SMT1"/>
<feature type="transmembrane region" description="Helical" evidence="1">
    <location>
        <begin position="128"/>
        <end position="148"/>
    </location>
</feature>
<keyword evidence="1" id="KW-1133">Transmembrane helix</keyword>
<dbReference type="InterPro" id="IPR021878">
    <property type="entry name" value="TgpA_N"/>
</dbReference>